<dbReference type="Proteomes" id="UP001551582">
    <property type="component" value="Unassembled WGS sequence"/>
</dbReference>
<keyword evidence="3" id="KW-1185">Reference proteome</keyword>
<organism evidence="2 3">
    <name type="scientific">Streptomyces griseoloalbus</name>
    <dbReference type="NCBI Taxonomy" id="67303"/>
    <lineage>
        <taxon>Bacteria</taxon>
        <taxon>Bacillati</taxon>
        <taxon>Actinomycetota</taxon>
        <taxon>Actinomycetes</taxon>
        <taxon>Kitasatosporales</taxon>
        <taxon>Streptomycetaceae</taxon>
        <taxon>Streptomyces</taxon>
    </lineage>
</organism>
<dbReference type="EMBL" id="JBEZLS010000002">
    <property type="protein sequence ID" value="MEU9350000.1"/>
    <property type="molecule type" value="Genomic_DNA"/>
</dbReference>
<evidence type="ECO:0000256" key="1">
    <source>
        <dbReference type="SAM" id="MobiDB-lite"/>
    </source>
</evidence>
<name>A0ABV3DYM4_9ACTN</name>
<accession>A0ABV3DYM4</accession>
<protein>
    <submittedName>
        <fullName evidence="2">Uncharacterized protein</fullName>
    </submittedName>
</protein>
<proteinExistence type="predicted"/>
<feature type="region of interest" description="Disordered" evidence="1">
    <location>
        <begin position="365"/>
        <end position="404"/>
    </location>
</feature>
<reference evidence="2 3" key="1">
    <citation type="submission" date="2024-06" db="EMBL/GenBank/DDBJ databases">
        <title>The Natural Products Discovery Center: Release of the First 8490 Sequenced Strains for Exploring Actinobacteria Biosynthetic Diversity.</title>
        <authorList>
            <person name="Kalkreuter E."/>
            <person name="Kautsar S.A."/>
            <person name="Yang D."/>
            <person name="Bader C.D."/>
            <person name="Teijaro C.N."/>
            <person name="Fluegel L."/>
            <person name="Davis C.M."/>
            <person name="Simpson J.R."/>
            <person name="Lauterbach L."/>
            <person name="Steele A.D."/>
            <person name="Gui C."/>
            <person name="Meng S."/>
            <person name="Li G."/>
            <person name="Viehrig K."/>
            <person name="Ye F."/>
            <person name="Su P."/>
            <person name="Kiefer A.F."/>
            <person name="Nichols A."/>
            <person name="Cepeda A.J."/>
            <person name="Yan W."/>
            <person name="Fan B."/>
            <person name="Jiang Y."/>
            <person name="Adhikari A."/>
            <person name="Zheng C.-J."/>
            <person name="Schuster L."/>
            <person name="Cowan T.M."/>
            <person name="Smanski M.J."/>
            <person name="Chevrette M.G."/>
            <person name="De Carvalho L.P.S."/>
            <person name="Shen B."/>
        </authorList>
    </citation>
    <scope>NUCLEOTIDE SEQUENCE [LARGE SCALE GENOMIC DNA]</scope>
    <source>
        <strain evidence="2 3">NPDC048274</strain>
    </source>
</reference>
<evidence type="ECO:0000313" key="3">
    <source>
        <dbReference type="Proteomes" id="UP001551582"/>
    </source>
</evidence>
<evidence type="ECO:0000313" key="2">
    <source>
        <dbReference type="EMBL" id="MEU9350000.1"/>
    </source>
</evidence>
<dbReference type="RefSeq" id="WP_359976521.1">
    <property type="nucleotide sequence ID" value="NZ_JBEZLS010000002.1"/>
</dbReference>
<sequence length="404" mass="45022">MTDITTVSRAGSRTARTGWLLWRIFRQRRWFQYLRYQAVVSALLFHDDPDQPTPPRVNEAALRLCEILDTIAVPMEVQSGFLNKWARWFREKVTHGIRYPRHEGPDRHTYYERLRDWAEAAANTDEGDAALNYARFPSGDDRARLFAARVVATTSGLLLSHDLPDALNRLRESMAAEIHQDRSWAQEAAIHRRLMVMARSAGAGLASTLLFDVGFNNELPSSLTMGGLAAASTAVVEVTSGGFGGLTEQMKAARRQVRAWLCTISLWLVPYVAWPDGATGGRPTGDGRDLRELIRIVNALRSGEAVLEPPEDTALIRDHLDRLIEVANRVGDRDLETALMNLQTAVIYGPAEILNPLTALITMVDGMPDNPGPQPRGRPMRLPPAHGVPHQHGRRDPMPEPELD</sequence>
<gene>
    <name evidence="2" type="ORF">AB0D65_03020</name>
</gene>
<comment type="caution">
    <text evidence="2">The sequence shown here is derived from an EMBL/GenBank/DDBJ whole genome shotgun (WGS) entry which is preliminary data.</text>
</comment>